<accession>A0A0G4HH02</accession>
<evidence type="ECO:0000256" key="1">
    <source>
        <dbReference type="SAM" id="SignalP"/>
    </source>
</evidence>
<dbReference type="EMBL" id="CDMZ01002672">
    <property type="protein sequence ID" value="CEM43389.1"/>
    <property type="molecule type" value="Genomic_DNA"/>
</dbReference>
<dbReference type="AlphaFoldDB" id="A0A0G4HH02"/>
<name>A0A0G4HH02_9ALVE</name>
<reference evidence="2" key="1">
    <citation type="submission" date="2014-11" db="EMBL/GenBank/DDBJ databases">
        <authorList>
            <person name="Otto D Thomas"/>
            <person name="Naeem Raeece"/>
        </authorList>
    </citation>
    <scope>NUCLEOTIDE SEQUENCE</scope>
</reference>
<protein>
    <submittedName>
        <fullName evidence="2">Uncharacterized protein</fullName>
    </submittedName>
</protein>
<keyword evidence="1" id="KW-0732">Signal</keyword>
<evidence type="ECO:0000313" key="2">
    <source>
        <dbReference type="EMBL" id="CEM43389.1"/>
    </source>
</evidence>
<gene>
    <name evidence="2" type="ORF">Cvel_6818</name>
</gene>
<feature type="chain" id="PRO_5005191969" evidence="1">
    <location>
        <begin position="32"/>
        <end position="81"/>
    </location>
</feature>
<organism evidence="2">
    <name type="scientific">Chromera velia CCMP2878</name>
    <dbReference type="NCBI Taxonomy" id="1169474"/>
    <lineage>
        <taxon>Eukaryota</taxon>
        <taxon>Sar</taxon>
        <taxon>Alveolata</taxon>
        <taxon>Colpodellida</taxon>
        <taxon>Chromeraceae</taxon>
        <taxon>Chromera</taxon>
    </lineage>
</organism>
<dbReference type="VEuPathDB" id="CryptoDB:Cvel_6818"/>
<feature type="signal peptide" evidence="1">
    <location>
        <begin position="1"/>
        <end position="31"/>
    </location>
</feature>
<sequence>MPWFALLGSDRICRLFVPLFLFVDFLQLTKVMDSIKNVFFDTPSDESFHGPLKEIVADVRKDQKQFNKSVKKSSEVLTATV</sequence>
<proteinExistence type="predicted"/>